<proteinExistence type="predicted"/>
<keyword evidence="2" id="KW-1185">Reference proteome</keyword>
<accession>A0ABQ9GMR5</accession>
<organism evidence="1 2">
    <name type="scientific">Dryococelus australis</name>
    <dbReference type="NCBI Taxonomy" id="614101"/>
    <lineage>
        <taxon>Eukaryota</taxon>
        <taxon>Metazoa</taxon>
        <taxon>Ecdysozoa</taxon>
        <taxon>Arthropoda</taxon>
        <taxon>Hexapoda</taxon>
        <taxon>Insecta</taxon>
        <taxon>Pterygota</taxon>
        <taxon>Neoptera</taxon>
        <taxon>Polyneoptera</taxon>
        <taxon>Phasmatodea</taxon>
        <taxon>Verophasmatodea</taxon>
        <taxon>Anareolatae</taxon>
        <taxon>Phasmatidae</taxon>
        <taxon>Eurycanthinae</taxon>
        <taxon>Dryococelus</taxon>
    </lineage>
</organism>
<comment type="caution">
    <text evidence="1">The sequence shown here is derived from an EMBL/GenBank/DDBJ whole genome shotgun (WGS) entry which is preliminary data.</text>
</comment>
<name>A0ABQ9GMR5_9NEOP</name>
<protein>
    <submittedName>
        <fullName evidence="1">Uncharacterized protein</fullName>
    </submittedName>
</protein>
<reference evidence="1 2" key="1">
    <citation type="submission" date="2023-02" db="EMBL/GenBank/DDBJ databases">
        <title>LHISI_Scaffold_Assembly.</title>
        <authorList>
            <person name="Stuart O.P."/>
            <person name="Cleave R."/>
            <person name="Magrath M.J.L."/>
            <person name="Mikheyev A.S."/>
        </authorList>
    </citation>
    <scope>NUCLEOTIDE SEQUENCE [LARGE SCALE GENOMIC DNA]</scope>
    <source>
        <strain evidence="1">Daus_M_001</strain>
        <tissue evidence="1">Leg muscle</tissue>
    </source>
</reference>
<evidence type="ECO:0000313" key="1">
    <source>
        <dbReference type="EMBL" id="KAJ8873330.1"/>
    </source>
</evidence>
<evidence type="ECO:0000313" key="2">
    <source>
        <dbReference type="Proteomes" id="UP001159363"/>
    </source>
</evidence>
<dbReference type="EMBL" id="JARBHB010000011">
    <property type="protein sequence ID" value="KAJ8873330.1"/>
    <property type="molecule type" value="Genomic_DNA"/>
</dbReference>
<dbReference type="Proteomes" id="UP001159363">
    <property type="component" value="Chromosome 10"/>
</dbReference>
<gene>
    <name evidence="1" type="ORF">PR048_026964</name>
</gene>
<sequence length="160" mass="18556">MTSGRKPVLPLELEQLLVRYCMEMEARYFSLTAADLKRMAFELAIQIGLSHNFNPKKEIYREDVVKIIYEERPGTFFPHIPSIYYIYEKELGKIYYNAPRDYNIHVSDLTVVQNKLQKVVATKHKNQDSNMMSGERRALITTVTCMDASANYVPPLFGKP</sequence>